<dbReference type="Pfam" id="PF00535">
    <property type="entry name" value="Glycos_transf_2"/>
    <property type="match status" value="1"/>
</dbReference>
<protein>
    <submittedName>
        <fullName evidence="2">Glycosyltransferase family 2 protein</fullName>
    </submittedName>
</protein>
<organism evidence="2 3">
    <name type="scientific">Curtobacterium citreum</name>
    <dbReference type="NCBI Taxonomy" id="2036"/>
    <lineage>
        <taxon>Bacteria</taxon>
        <taxon>Bacillati</taxon>
        <taxon>Actinomycetota</taxon>
        <taxon>Actinomycetes</taxon>
        <taxon>Micrococcales</taxon>
        <taxon>Microbacteriaceae</taxon>
        <taxon>Curtobacterium</taxon>
    </lineage>
</organism>
<name>A0A850DZC2_9MICO</name>
<reference evidence="2 3" key="1">
    <citation type="submission" date="2020-05" db="EMBL/GenBank/DDBJ databases">
        <title>Genome Sequencing of Type Strains.</title>
        <authorList>
            <person name="Lemaire J.F."/>
            <person name="Inderbitzin P."/>
            <person name="Gregorio O.A."/>
            <person name="Collins S.B."/>
            <person name="Wespe N."/>
            <person name="Knight-Connoni V."/>
        </authorList>
    </citation>
    <scope>NUCLEOTIDE SEQUENCE [LARGE SCALE GENOMIC DNA]</scope>
    <source>
        <strain evidence="2 3">DSM 20512</strain>
    </source>
</reference>
<dbReference type="EMBL" id="JABMCG010000125">
    <property type="protein sequence ID" value="NUU29550.1"/>
    <property type="molecule type" value="Genomic_DNA"/>
</dbReference>
<feature type="domain" description="Glycosyltransferase 2-like" evidence="1">
    <location>
        <begin position="8"/>
        <end position="130"/>
    </location>
</feature>
<accession>A0A850DZC2</accession>
<dbReference type="GO" id="GO:0016740">
    <property type="term" value="F:transferase activity"/>
    <property type="evidence" value="ECO:0007669"/>
    <property type="project" value="UniProtKB-KW"/>
</dbReference>
<gene>
    <name evidence="2" type="ORF">HP467_15775</name>
</gene>
<evidence type="ECO:0000313" key="2">
    <source>
        <dbReference type="EMBL" id="NUU29550.1"/>
    </source>
</evidence>
<sequence>MSAASVTAVVVTYNSAGYITRLLDGLSESRALTKIVVLDNASSDDSVAVIKARPDFGRLTLIESSENLGFGAAVNKAVEAESRSSEFVAVINPDVQLEEGVIDRLLGRFSVPELAAVGVQLTRTDGTPVSSARYFPSRASMLRRVAHEVEPEDAYREVDWICGAFMLWRTTAFVQLGGFSSRYFLYYEDVDICKAAWDAGWRVAIDGSERAIHDQGHGATTSSYLRTVNRQSRRRYAARWLGASGVLASVTADGIELLGTLLRKARLRS</sequence>
<comment type="caution">
    <text evidence="2">The sequence shown here is derived from an EMBL/GenBank/DDBJ whole genome shotgun (WGS) entry which is preliminary data.</text>
</comment>
<dbReference type="InterPro" id="IPR029044">
    <property type="entry name" value="Nucleotide-diphossugar_trans"/>
</dbReference>
<dbReference type="SUPFAM" id="SSF53448">
    <property type="entry name" value="Nucleotide-diphospho-sugar transferases"/>
    <property type="match status" value="1"/>
</dbReference>
<proteinExistence type="predicted"/>
<dbReference type="CDD" id="cd04186">
    <property type="entry name" value="GT_2_like_c"/>
    <property type="match status" value="1"/>
</dbReference>
<dbReference type="PANTHER" id="PTHR43179:SF7">
    <property type="entry name" value="RHAMNOSYLTRANSFERASE WBBL"/>
    <property type="match status" value="1"/>
</dbReference>
<dbReference type="AlphaFoldDB" id="A0A850DZC2"/>
<evidence type="ECO:0000259" key="1">
    <source>
        <dbReference type="Pfam" id="PF00535"/>
    </source>
</evidence>
<dbReference type="Proteomes" id="UP000539146">
    <property type="component" value="Unassembled WGS sequence"/>
</dbReference>
<evidence type="ECO:0000313" key="3">
    <source>
        <dbReference type="Proteomes" id="UP000539146"/>
    </source>
</evidence>
<keyword evidence="2" id="KW-0808">Transferase</keyword>
<dbReference type="Gene3D" id="3.90.550.10">
    <property type="entry name" value="Spore Coat Polysaccharide Biosynthesis Protein SpsA, Chain A"/>
    <property type="match status" value="1"/>
</dbReference>
<dbReference type="RefSeq" id="WP_175326762.1">
    <property type="nucleotide sequence ID" value="NZ_BAAAWP010000001.1"/>
</dbReference>
<dbReference type="PANTHER" id="PTHR43179">
    <property type="entry name" value="RHAMNOSYLTRANSFERASE WBBL"/>
    <property type="match status" value="1"/>
</dbReference>
<dbReference type="InterPro" id="IPR001173">
    <property type="entry name" value="Glyco_trans_2-like"/>
</dbReference>